<evidence type="ECO:0000313" key="3">
    <source>
        <dbReference type="Proteomes" id="UP000324222"/>
    </source>
</evidence>
<keyword evidence="3" id="KW-1185">Reference proteome</keyword>
<feature type="compositionally biased region" description="Basic and acidic residues" evidence="1">
    <location>
        <begin position="1"/>
        <end position="14"/>
    </location>
</feature>
<gene>
    <name evidence="2" type="ORF">E2C01_037045</name>
</gene>
<dbReference type="EMBL" id="VSRR010005813">
    <property type="protein sequence ID" value="MPC43399.1"/>
    <property type="molecule type" value="Genomic_DNA"/>
</dbReference>
<accession>A0A5B7FDQ5</accession>
<evidence type="ECO:0000313" key="2">
    <source>
        <dbReference type="EMBL" id="MPC43399.1"/>
    </source>
</evidence>
<dbReference type="AlphaFoldDB" id="A0A5B7FDQ5"/>
<proteinExistence type="predicted"/>
<organism evidence="2 3">
    <name type="scientific">Portunus trituberculatus</name>
    <name type="common">Swimming crab</name>
    <name type="synonym">Neptunus trituberculatus</name>
    <dbReference type="NCBI Taxonomy" id="210409"/>
    <lineage>
        <taxon>Eukaryota</taxon>
        <taxon>Metazoa</taxon>
        <taxon>Ecdysozoa</taxon>
        <taxon>Arthropoda</taxon>
        <taxon>Crustacea</taxon>
        <taxon>Multicrustacea</taxon>
        <taxon>Malacostraca</taxon>
        <taxon>Eumalacostraca</taxon>
        <taxon>Eucarida</taxon>
        <taxon>Decapoda</taxon>
        <taxon>Pleocyemata</taxon>
        <taxon>Brachyura</taxon>
        <taxon>Eubrachyura</taxon>
        <taxon>Portunoidea</taxon>
        <taxon>Portunidae</taxon>
        <taxon>Portuninae</taxon>
        <taxon>Portunus</taxon>
    </lineage>
</organism>
<feature type="region of interest" description="Disordered" evidence="1">
    <location>
        <begin position="1"/>
        <end position="41"/>
    </location>
</feature>
<evidence type="ECO:0000256" key="1">
    <source>
        <dbReference type="SAM" id="MobiDB-lite"/>
    </source>
</evidence>
<name>A0A5B7FDQ5_PORTR</name>
<reference evidence="2 3" key="1">
    <citation type="submission" date="2019-05" db="EMBL/GenBank/DDBJ databases">
        <title>Another draft genome of Portunus trituberculatus and its Hox gene families provides insights of decapod evolution.</title>
        <authorList>
            <person name="Jeong J.-H."/>
            <person name="Song I."/>
            <person name="Kim S."/>
            <person name="Choi T."/>
            <person name="Kim D."/>
            <person name="Ryu S."/>
            <person name="Kim W."/>
        </authorList>
    </citation>
    <scope>NUCLEOTIDE SEQUENCE [LARGE SCALE GENOMIC DNA]</scope>
    <source>
        <tissue evidence="2">Muscle</tissue>
    </source>
</reference>
<protein>
    <submittedName>
        <fullName evidence="2">Uncharacterized protein</fullName>
    </submittedName>
</protein>
<comment type="caution">
    <text evidence="2">The sequence shown here is derived from an EMBL/GenBank/DDBJ whole genome shotgun (WGS) entry which is preliminary data.</text>
</comment>
<sequence length="105" mass="12285">MRFRGSEKDGEIKVGESPLRKIKSSRKSTSTQKQKRGKKERFERVVARQGLEGLGGVAWEWRTVLAERVRKWQEKRHRGASLTPDLSRHINFSVTTLRWIRSLPE</sequence>
<dbReference type="Proteomes" id="UP000324222">
    <property type="component" value="Unassembled WGS sequence"/>
</dbReference>